<dbReference type="EMBL" id="JAUSTF010000001">
    <property type="protein sequence ID" value="MDQ0178690.1"/>
    <property type="molecule type" value="Genomic_DNA"/>
</dbReference>
<proteinExistence type="predicted"/>
<organism evidence="1 4">
    <name type="scientific">Arthrobacter bambusae</name>
    <dbReference type="NCBI Taxonomy" id="1338426"/>
    <lineage>
        <taxon>Bacteria</taxon>
        <taxon>Bacillati</taxon>
        <taxon>Actinomycetota</taxon>
        <taxon>Actinomycetes</taxon>
        <taxon>Micrococcales</taxon>
        <taxon>Micrococcaceae</taxon>
        <taxon>Arthrobacter</taxon>
    </lineage>
</organism>
<name>A0AAW8DCZ1_9MICC</name>
<dbReference type="Proteomes" id="UP001230951">
    <property type="component" value="Unassembled WGS sequence"/>
</dbReference>
<accession>A0AAW8DCZ1</accession>
<dbReference type="RefSeq" id="WP_306972474.1">
    <property type="nucleotide sequence ID" value="NZ_JAUSSX010000001.1"/>
</dbReference>
<reference evidence="1 3" key="1">
    <citation type="submission" date="2023-07" db="EMBL/GenBank/DDBJ databases">
        <title>Sorghum-associated microbial communities from plants grown in Nebraska, USA.</title>
        <authorList>
            <person name="Schachtman D."/>
        </authorList>
    </citation>
    <scope>NUCLEOTIDE SEQUENCE</scope>
    <source>
        <strain evidence="1">DS1006</strain>
        <strain evidence="2 3">DS1016</strain>
    </source>
</reference>
<dbReference type="EMBL" id="JAUSRG010000006">
    <property type="protein sequence ID" value="MDP9905570.1"/>
    <property type="molecule type" value="Genomic_DNA"/>
</dbReference>
<evidence type="ECO:0000313" key="1">
    <source>
        <dbReference type="EMBL" id="MDP9905570.1"/>
    </source>
</evidence>
<sequence length="91" mass="9616">MIYHSSLAPDSYAADVQANLASHPGSKYLLTLGSCTSFNRVSASGTMIYAVYGGPFDTLGQACVAASRYADAYVKVLDNTTPPDQSVRQCS</sequence>
<evidence type="ECO:0008006" key="5">
    <source>
        <dbReference type="Google" id="ProtNLM"/>
    </source>
</evidence>
<dbReference type="Proteomes" id="UP001242995">
    <property type="component" value="Unassembled WGS sequence"/>
</dbReference>
<protein>
    <recommendedName>
        <fullName evidence="5">DUF4189 domain-containing protein</fullName>
    </recommendedName>
</protein>
<keyword evidence="3" id="KW-1185">Reference proteome</keyword>
<comment type="caution">
    <text evidence="1">The sequence shown here is derived from an EMBL/GenBank/DDBJ whole genome shotgun (WGS) entry which is preliminary data.</text>
</comment>
<evidence type="ECO:0000313" key="2">
    <source>
        <dbReference type="EMBL" id="MDQ0178690.1"/>
    </source>
</evidence>
<evidence type="ECO:0000313" key="3">
    <source>
        <dbReference type="Proteomes" id="UP001230951"/>
    </source>
</evidence>
<dbReference type="AlphaFoldDB" id="A0AAW8DCZ1"/>
<evidence type="ECO:0000313" key="4">
    <source>
        <dbReference type="Proteomes" id="UP001242995"/>
    </source>
</evidence>
<gene>
    <name evidence="1" type="ORF">J2S90_002541</name>
    <name evidence="2" type="ORF">J2S93_000097</name>
</gene>